<evidence type="ECO:0000256" key="2">
    <source>
        <dbReference type="ARBA" id="ARBA00004604"/>
    </source>
</evidence>
<dbReference type="CGD" id="CAL0000168055">
    <property type="gene designation" value="Cd36_11540"/>
</dbReference>
<evidence type="ECO:0000259" key="7">
    <source>
        <dbReference type="PROSITE" id="PS50833"/>
    </source>
</evidence>
<comment type="similarity">
    <text evidence="3">Belongs to the BRX1 family.</text>
</comment>
<feature type="region of interest" description="Disordered" evidence="6">
    <location>
        <begin position="1"/>
        <end position="20"/>
    </location>
</feature>
<dbReference type="OrthoDB" id="1638493at2759"/>
<reference evidence="9 10" key="1">
    <citation type="journal article" date="2009" name="Genome Res.">
        <title>Comparative genomics of the fungal pathogens Candida dubliniensis and Candida albicans.</title>
        <authorList>
            <person name="Jackson A.P."/>
            <person name="Gamble J.A."/>
            <person name="Yeomans T."/>
            <person name="Moran G.P."/>
            <person name="Saunders D."/>
            <person name="Harris D."/>
            <person name="Aslett M."/>
            <person name="Barrell J.F."/>
            <person name="Butler G."/>
            <person name="Citiulo F."/>
            <person name="Coleman D.C."/>
            <person name="de Groot P.W.J."/>
            <person name="Goodwin T.J."/>
            <person name="Quail M.A."/>
            <person name="McQuillan J."/>
            <person name="Munro C.A."/>
            <person name="Pain A."/>
            <person name="Poulter R.T."/>
            <person name="Rajandream M.A."/>
            <person name="Renauld H."/>
            <person name="Spiering M.J."/>
            <person name="Tivey A."/>
            <person name="Gow N.A.R."/>
            <person name="Barrell B."/>
            <person name="Sullivan D.J."/>
            <person name="Berriman M."/>
        </authorList>
    </citation>
    <scope>NUCLEOTIDE SEQUENCE [LARGE SCALE GENOMIC DNA]</scope>
    <source>
        <strain evidence="10">CD36 / ATCC MYA-646 / CBS 7987 / NCPF 3949 / NRRL Y-17841</strain>
    </source>
</reference>
<dbReference type="SMART" id="SM00879">
    <property type="entry name" value="Brix"/>
    <property type="match status" value="1"/>
</dbReference>
<comment type="subcellular location">
    <subcellularLocation>
        <location evidence="2">Nucleus</location>
        <location evidence="2">Nucleolus</location>
    </subcellularLocation>
</comment>
<dbReference type="PROSITE" id="PS50833">
    <property type="entry name" value="BRIX"/>
    <property type="match status" value="1"/>
</dbReference>
<dbReference type="InterPro" id="IPR007109">
    <property type="entry name" value="Brix"/>
</dbReference>
<evidence type="ECO:0000256" key="4">
    <source>
        <dbReference type="ARBA" id="ARBA00022517"/>
    </source>
</evidence>
<evidence type="ECO:0000256" key="1">
    <source>
        <dbReference type="ARBA" id="ARBA00003439"/>
    </source>
</evidence>
<evidence type="ECO:0000313" key="9">
    <source>
        <dbReference type="EMBL" id="CAX45509.1"/>
    </source>
</evidence>
<name>B9W9M4_CANDC</name>
<accession>B9W9M4</accession>
<dbReference type="Pfam" id="PF04427">
    <property type="entry name" value="Brix"/>
    <property type="match status" value="1"/>
</dbReference>
<evidence type="ECO:0000313" key="10">
    <source>
        <dbReference type="Proteomes" id="UP000002605"/>
    </source>
</evidence>
<dbReference type="GO" id="GO:0000027">
    <property type="term" value="P:ribosomal large subunit assembly"/>
    <property type="evidence" value="ECO:0007669"/>
    <property type="project" value="TreeGrafter"/>
</dbReference>
<comment type="function">
    <text evidence="1">Required for biogenesis of the 60S ribosomal subunit.</text>
</comment>
<proteinExistence type="inferred from homology"/>
<feature type="domain" description="Brix" evidence="7">
    <location>
        <begin position="26"/>
        <end position="234"/>
    </location>
</feature>
<dbReference type="Proteomes" id="UP000002605">
    <property type="component" value="Chromosome 1"/>
</dbReference>
<dbReference type="SUPFAM" id="SSF52954">
    <property type="entry name" value="Class II aaRS ABD-related"/>
    <property type="match status" value="1"/>
</dbReference>
<protein>
    <submittedName>
        <fullName evidence="9">Ribosome biogenesis protein, putative</fullName>
    </submittedName>
</protein>
<dbReference type="eggNOG" id="KOG2971">
    <property type="taxonomic scope" value="Eukaryota"/>
</dbReference>
<keyword evidence="4" id="KW-0690">Ribosome biogenesis</keyword>
<dbReference type="GeneID" id="8045345"/>
<sequence>MSAIYKALQSKSSKETSEKTKHINRQRLLVISSRGITYRHRHLIQDLLSLLPHARKEPKFDSKKNLHQLNEVAELYNCNNIFFFECRKHQDLYLWISKPPNGPTLKFHIQNLHTLDELNFTGNCLKGSRPILSFDKSFLENDHYKLLKEMFLQTFGVPPNARKSKPFIDHVMTFSIVDGKIWIRNYQINETLDVKENDKNEDGDDDVDVDQLNLVEIGPRLVLTLITVLEGSFSGPKIYENKQYVSPNFVRAQLKQQAADQAKARSQAALERRIKKRNQVLKADPLSNDALFK</sequence>
<dbReference type="InterPro" id="IPR026532">
    <property type="entry name" value="BRX1"/>
</dbReference>
<dbReference type="KEGG" id="cdu:CD36_11540"/>
<dbReference type="EMBL" id="FM992688">
    <property type="protein sequence ID" value="CAX45509.1"/>
    <property type="molecule type" value="Genomic_DNA"/>
</dbReference>
<keyword evidence="10" id="KW-1185">Reference proteome</keyword>
<dbReference type="GO" id="GO:0005730">
    <property type="term" value="C:nucleolus"/>
    <property type="evidence" value="ECO:0007669"/>
    <property type="project" value="UniProtKB-SubCell"/>
</dbReference>
<evidence type="ECO:0000256" key="6">
    <source>
        <dbReference type="SAM" id="MobiDB-lite"/>
    </source>
</evidence>
<dbReference type="HOGENOM" id="CLU_048373_2_1_1"/>
<dbReference type="FunFam" id="3.40.50.10480:FF:000003">
    <property type="entry name" value="Ribosome biogenesis protein BRX1"/>
    <property type="match status" value="1"/>
</dbReference>
<dbReference type="RefSeq" id="XP_002417794.1">
    <property type="nucleotide sequence ID" value="XM_002417749.1"/>
</dbReference>
<keyword evidence="5" id="KW-0539">Nucleus</keyword>
<dbReference type="GO" id="GO:0006364">
    <property type="term" value="P:rRNA processing"/>
    <property type="evidence" value="ECO:0007669"/>
    <property type="project" value="InterPro"/>
</dbReference>
<dbReference type="AlphaFoldDB" id="B9W9M4"/>
<evidence type="ECO:0000313" key="8">
    <source>
        <dbReference type="CGD" id="CAL0000168055"/>
    </source>
</evidence>
<evidence type="ECO:0000256" key="3">
    <source>
        <dbReference type="ARBA" id="ARBA00006369"/>
    </source>
</evidence>
<dbReference type="PANTHER" id="PTHR13634:SF0">
    <property type="entry name" value="RIBOSOME BIOGENESIS PROTEIN BRX1 HOMOLOG"/>
    <property type="match status" value="1"/>
</dbReference>
<evidence type="ECO:0000256" key="5">
    <source>
        <dbReference type="ARBA" id="ARBA00023242"/>
    </source>
</evidence>
<gene>
    <name evidence="8" type="ordered locus">Cd36_11540</name>
    <name evidence="9" type="ORF">CD36_11540</name>
</gene>
<dbReference type="GO" id="GO:0019843">
    <property type="term" value="F:rRNA binding"/>
    <property type="evidence" value="ECO:0007669"/>
    <property type="project" value="InterPro"/>
</dbReference>
<dbReference type="PANTHER" id="PTHR13634">
    <property type="entry name" value="RIBOSOME BIOGENESIS PROTEIN BRIX"/>
    <property type="match status" value="1"/>
</dbReference>
<organism evidence="9 10">
    <name type="scientific">Candida dubliniensis (strain CD36 / ATCC MYA-646 / CBS 7987 / NCPF 3949 / NRRL Y-17841)</name>
    <name type="common">Yeast</name>
    <dbReference type="NCBI Taxonomy" id="573826"/>
    <lineage>
        <taxon>Eukaryota</taxon>
        <taxon>Fungi</taxon>
        <taxon>Dikarya</taxon>
        <taxon>Ascomycota</taxon>
        <taxon>Saccharomycotina</taxon>
        <taxon>Pichiomycetes</taxon>
        <taxon>Debaryomycetaceae</taxon>
        <taxon>Candida/Lodderomyces clade</taxon>
        <taxon>Candida</taxon>
    </lineage>
</organism>
<dbReference type="Gene3D" id="3.40.50.10480">
    <property type="entry name" value="Probable brix-domain ribosomal biogenesis protein"/>
    <property type="match status" value="1"/>
</dbReference>